<dbReference type="RefSeq" id="XP_011773260.1">
    <property type="nucleotide sequence ID" value="XM_011774958.1"/>
</dbReference>
<evidence type="ECO:0000256" key="1">
    <source>
        <dbReference type="SAM" id="MobiDB-lite"/>
    </source>
</evidence>
<evidence type="ECO:0000313" key="3">
    <source>
        <dbReference type="Proteomes" id="UP000002316"/>
    </source>
</evidence>
<reference evidence="3" key="1">
    <citation type="journal article" date="2010" name="PLoS Negl. Trop. Dis.">
        <title>The genome sequence of Trypanosoma brucei gambiense, causative agent of chronic human african trypanosomiasis.</title>
        <authorList>
            <person name="Jackson A.P."/>
            <person name="Sanders M."/>
            <person name="Berry A."/>
            <person name="McQuillan J."/>
            <person name="Aslett M.A."/>
            <person name="Quail M.A."/>
            <person name="Chukualim B."/>
            <person name="Capewell P."/>
            <person name="MacLeod A."/>
            <person name="Melville S.E."/>
            <person name="Gibson W."/>
            <person name="Barry J.D."/>
            <person name="Berriman M."/>
            <person name="Hertz-Fowler C."/>
        </authorList>
    </citation>
    <scope>NUCLEOTIDE SEQUENCE [LARGE SCALE GENOMIC DNA]</scope>
    <source>
        <strain evidence="3">MHOM/CI/86/DAL972</strain>
    </source>
</reference>
<dbReference type="OrthoDB" id="273699at2759"/>
<dbReference type="Gene3D" id="3.10.20.90">
    <property type="entry name" value="Phosphatidylinositol 3-kinase Catalytic Subunit, Chain A, domain 1"/>
    <property type="match status" value="1"/>
</dbReference>
<feature type="compositionally biased region" description="Basic and acidic residues" evidence="1">
    <location>
        <begin position="230"/>
        <end position="267"/>
    </location>
</feature>
<name>C9ZNJ5_TRYB9</name>
<accession>C9ZNJ5</accession>
<proteinExistence type="predicted"/>
<protein>
    <recommendedName>
        <fullName evidence="4">UBX domain-containing protein</fullName>
    </recommendedName>
</protein>
<organism evidence="2 3">
    <name type="scientific">Trypanosoma brucei gambiense (strain MHOM/CI/86/DAL972)</name>
    <dbReference type="NCBI Taxonomy" id="679716"/>
    <lineage>
        <taxon>Eukaryota</taxon>
        <taxon>Discoba</taxon>
        <taxon>Euglenozoa</taxon>
        <taxon>Kinetoplastea</taxon>
        <taxon>Metakinetoplastina</taxon>
        <taxon>Trypanosomatida</taxon>
        <taxon>Trypanosomatidae</taxon>
        <taxon>Trypanosoma</taxon>
    </lineage>
</organism>
<evidence type="ECO:0000313" key="2">
    <source>
        <dbReference type="EMBL" id="CBH10973.1"/>
    </source>
</evidence>
<feature type="region of interest" description="Disordered" evidence="1">
    <location>
        <begin position="435"/>
        <end position="520"/>
    </location>
</feature>
<evidence type="ECO:0008006" key="4">
    <source>
        <dbReference type="Google" id="ProtNLM"/>
    </source>
</evidence>
<dbReference type="Proteomes" id="UP000002316">
    <property type="component" value="Chromosome 5"/>
</dbReference>
<dbReference type="EMBL" id="FN554968">
    <property type="protein sequence ID" value="CBH10973.1"/>
    <property type="molecule type" value="Genomic_DNA"/>
</dbReference>
<dbReference type="GeneID" id="23861084"/>
<feature type="region of interest" description="Disordered" evidence="1">
    <location>
        <begin position="210"/>
        <end position="326"/>
    </location>
</feature>
<dbReference type="VEuPathDB" id="TriTrypDB:Tbg972.5.1110"/>
<dbReference type="KEGG" id="tbg:TbgDal_V1110"/>
<sequence>MYVCENVDAALAYVNKWRAPLLILVNSADSAAAAATCSLNCDDIPEFYASDRVHGKKVINPNFRFSSEAIQHSGPLQRRALEVFLNESRLDSVVVVHLIVAGSAAHELFVAAVPEAKDVAPCLFVFSPKQSGMERVALHGPNLTPANISNVLRTSFQGLQVPETTGARSTFLTQVGDMNAAQQRLLLSQPQDAGAPRFGALSTVGVTPAARAAPAGDTTRTHPAVPSQMGEKRAGDKDEGGVAKGDSDEAPHSKRSVVECRDGEGCRVKYRGGGSDERLETETVSGPEEGKQTEHPPCGSSTVNEEGDKTAVATADSQSASNGIDLRCGLPNGETYTVRGLDSSTATLAANVREQVATLLEHNEFVFARPYPPHRFTVEEETRTLETIGMRNSSVVRVIPTGAPSYGAATSQVKSGATEVFGMVSSWFGRASGFGNSSTAPQASGTSATRAARPPNSRVRTMAQMLAENEEEENRRALRNSAMEGGQGSRANRYYGGASTEYVGRDDGEDSEDEEVRRRS</sequence>
<gene>
    <name evidence="2" type="ORF">TbgDal_V1110</name>
</gene>
<feature type="compositionally biased region" description="Polar residues" evidence="1">
    <location>
        <begin position="435"/>
        <end position="449"/>
    </location>
</feature>
<dbReference type="AlphaFoldDB" id="C9ZNJ5"/>